<dbReference type="CDD" id="cd01335">
    <property type="entry name" value="Radical_SAM"/>
    <property type="match status" value="1"/>
</dbReference>
<gene>
    <name evidence="8" type="ORF">SAMN04488589_0989</name>
</gene>
<dbReference type="InterPro" id="IPR040087">
    <property type="entry name" value="MJ0021-like"/>
</dbReference>
<evidence type="ECO:0000256" key="4">
    <source>
        <dbReference type="ARBA" id="ARBA00023014"/>
    </source>
</evidence>
<keyword evidence="5" id="KW-0175">Coiled coil</keyword>
<dbReference type="GO" id="GO:0046872">
    <property type="term" value="F:metal ion binding"/>
    <property type="evidence" value="ECO:0007669"/>
    <property type="project" value="UniProtKB-KW"/>
</dbReference>
<reference evidence="8 9" key="1">
    <citation type="submission" date="2016-10" db="EMBL/GenBank/DDBJ databases">
        <authorList>
            <person name="Varghese N."/>
            <person name="Submissions S."/>
        </authorList>
    </citation>
    <scope>NUCLEOTIDE SEQUENCE [LARGE SCALE GENOMIC DNA]</scope>
    <source>
        <strain evidence="8 9">PL 12/M</strain>
    </source>
</reference>
<evidence type="ECO:0000256" key="2">
    <source>
        <dbReference type="ARBA" id="ARBA00022723"/>
    </source>
</evidence>
<dbReference type="RefSeq" id="WP_091709248.1">
    <property type="nucleotide sequence ID" value="NZ_FNCA01000003.1"/>
</dbReference>
<keyword evidence="9" id="KW-1185">Reference proteome</keyword>
<keyword evidence="1" id="KW-0949">S-adenosyl-L-methionine</keyword>
<comment type="caution">
    <text evidence="8">The sequence shown here is derived from an EMBL/GenBank/DDBJ whole genome shotgun (WGS) entry which is preliminary data.</text>
</comment>
<feature type="coiled-coil region" evidence="5">
    <location>
        <begin position="279"/>
        <end position="306"/>
    </location>
</feature>
<dbReference type="Pfam" id="PF26257">
    <property type="entry name" value="DUF8061"/>
    <property type="match status" value="1"/>
</dbReference>
<dbReference type="PANTHER" id="PTHR43288">
    <property type="entry name" value="BIOTIN SYNTHASE-RELATED PROTEIN, RADICAL SAM SUPERFAMILY"/>
    <property type="match status" value="1"/>
</dbReference>
<keyword evidence="2" id="KW-0479">Metal-binding</keyword>
<dbReference type="Proteomes" id="UP000199259">
    <property type="component" value="Unassembled WGS sequence"/>
</dbReference>
<sequence length="350" mass="39538">MSKVTQGEAGSFHSFLSEGCKLCKQGAKMVLFITGICPKDCFYCPVSEERRADVTYVNERKVISDQDVVDEALQMDALGTGITGGEPLLRKEKVIHYIRLLKDNFGHQHHIHMYTSMAPEFDTLKELADAGLDEIRFHPPVKAWNELERTDYANSIKYAKELGMETGIEIPSIAGVQKVGHFANNIECFLNLNELEFSDTNSDAMIKLGYSLIDDVSNAVEGSEKFAREVAKDCERIHFCSSSYKDAVQLRKRLIRIAGNTARPFDDIGEEGTVYYGNIECAENDLESVLEELVQMEVQADMMETKSKGVDLAWWILEEIAESIKKPGRKLYIIERYPFEEGLIVEKIPL</sequence>
<feature type="domain" description="DUF8061" evidence="7">
    <location>
        <begin position="272"/>
        <end position="350"/>
    </location>
</feature>
<dbReference type="SFLD" id="SFLDG01108">
    <property type="entry name" value="Uncharacterised_Radical_SAM_Su"/>
    <property type="match status" value="1"/>
</dbReference>
<evidence type="ECO:0008006" key="10">
    <source>
        <dbReference type="Google" id="ProtNLM"/>
    </source>
</evidence>
<dbReference type="InterPro" id="IPR007197">
    <property type="entry name" value="rSAM"/>
</dbReference>
<dbReference type="PANTHER" id="PTHR43288:SF1">
    <property type="entry name" value="GLYCYL-RADICAL ENZYME ACTIVATING ENZYME MJ0021-RELATED"/>
    <property type="match status" value="1"/>
</dbReference>
<dbReference type="AlphaFoldDB" id="A0A7Z7AVV2"/>
<evidence type="ECO:0000313" key="9">
    <source>
        <dbReference type="Proteomes" id="UP000199259"/>
    </source>
</evidence>
<dbReference type="OrthoDB" id="372128at2157"/>
<protein>
    <recommendedName>
        <fullName evidence="10">Radical SAM core domain-containing protein</fullName>
    </recommendedName>
</protein>
<dbReference type="SFLD" id="SFLDS00029">
    <property type="entry name" value="Radical_SAM"/>
    <property type="match status" value="1"/>
</dbReference>
<keyword evidence="3" id="KW-0408">Iron</keyword>
<evidence type="ECO:0000256" key="1">
    <source>
        <dbReference type="ARBA" id="ARBA00022691"/>
    </source>
</evidence>
<name>A0A7Z7AVV2_9EURY</name>
<dbReference type="GO" id="GO:0003824">
    <property type="term" value="F:catalytic activity"/>
    <property type="evidence" value="ECO:0007669"/>
    <property type="project" value="InterPro"/>
</dbReference>
<dbReference type="InterPro" id="IPR058240">
    <property type="entry name" value="rSAM_sf"/>
</dbReference>
<dbReference type="GO" id="GO:0051536">
    <property type="term" value="F:iron-sulfur cluster binding"/>
    <property type="evidence" value="ECO:0007669"/>
    <property type="project" value="UniProtKB-KW"/>
</dbReference>
<evidence type="ECO:0000256" key="5">
    <source>
        <dbReference type="SAM" id="Coils"/>
    </source>
</evidence>
<dbReference type="InterPro" id="IPR013785">
    <property type="entry name" value="Aldolase_TIM"/>
</dbReference>
<dbReference type="EMBL" id="FNCA01000003">
    <property type="protein sequence ID" value="SDF64220.1"/>
    <property type="molecule type" value="Genomic_DNA"/>
</dbReference>
<proteinExistence type="predicted"/>
<dbReference type="Pfam" id="PF04055">
    <property type="entry name" value="Radical_SAM"/>
    <property type="match status" value="1"/>
</dbReference>
<evidence type="ECO:0000256" key="3">
    <source>
        <dbReference type="ARBA" id="ARBA00023004"/>
    </source>
</evidence>
<dbReference type="InterPro" id="IPR058374">
    <property type="entry name" value="DUF8061"/>
</dbReference>
<feature type="domain" description="Radical SAM core" evidence="6">
    <location>
        <begin position="33"/>
        <end position="170"/>
    </location>
</feature>
<evidence type="ECO:0000259" key="7">
    <source>
        <dbReference type="Pfam" id="PF26257"/>
    </source>
</evidence>
<dbReference type="SUPFAM" id="SSF102114">
    <property type="entry name" value="Radical SAM enzymes"/>
    <property type="match status" value="1"/>
</dbReference>
<accession>A0A7Z7AVV2</accession>
<keyword evidence="4" id="KW-0411">Iron-sulfur</keyword>
<evidence type="ECO:0000259" key="6">
    <source>
        <dbReference type="Pfam" id="PF04055"/>
    </source>
</evidence>
<evidence type="ECO:0000313" key="8">
    <source>
        <dbReference type="EMBL" id="SDF64220.1"/>
    </source>
</evidence>
<organism evidence="8 9">
    <name type="scientific">Methanolobus vulcani</name>
    <dbReference type="NCBI Taxonomy" id="38026"/>
    <lineage>
        <taxon>Archaea</taxon>
        <taxon>Methanobacteriati</taxon>
        <taxon>Methanobacteriota</taxon>
        <taxon>Stenosarchaea group</taxon>
        <taxon>Methanomicrobia</taxon>
        <taxon>Methanosarcinales</taxon>
        <taxon>Methanosarcinaceae</taxon>
        <taxon>Methanolobus</taxon>
    </lineage>
</organism>
<dbReference type="Gene3D" id="3.20.20.70">
    <property type="entry name" value="Aldolase class I"/>
    <property type="match status" value="1"/>
</dbReference>